<dbReference type="AlphaFoldDB" id="A0AAD9EE44"/>
<dbReference type="InterPro" id="IPR036188">
    <property type="entry name" value="FAD/NAD-bd_sf"/>
</dbReference>
<dbReference type="PRINTS" id="PR00420">
    <property type="entry name" value="RNGMNOXGNASE"/>
</dbReference>
<dbReference type="PANTHER" id="PTHR13789:SF215">
    <property type="entry name" value="FAD-BINDING DOMAIN-CONTAINING PROTEIN-RELATED"/>
    <property type="match status" value="1"/>
</dbReference>
<dbReference type="InterPro" id="IPR002938">
    <property type="entry name" value="FAD-bd"/>
</dbReference>
<evidence type="ECO:0000256" key="1">
    <source>
        <dbReference type="ARBA" id="ARBA00007992"/>
    </source>
</evidence>
<dbReference type="Pfam" id="PF01494">
    <property type="entry name" value="FAD_binding_3"/>
    <property type="match status" value="1"/>
</dbReference>
<dbReference type="GO" id="GO:0071949">
    <property type="term" value="F:FAD binding"/>
    <property type="evidence" value="ECO:0007669"/>
    <property type="project" value="InterPro"/>
</dbReference>
<dbReference type="InterPro" id="IPR050493">
    <property type="entry name" value="FAD-dep_Monooxygenase_BioMet"/>
</dbReference>
<dbReference type="Gene3D" id="3.50.50.60">
    <property type="entry name" value="FAD/NAD(P)-binding domain"/>
    <property type="match status" value="1"/>
</dbReference>
<feature type="domain" description="FAD-binding" evidence="6">
    <location>
        <begin position="5"/>
        <end position="334"/>
    </location>
</feature>
<keyword evidence="8" id="KW-1185">Reference proteome</keyword>
<dbReference type="GO" id="GO:0004497">
    <property type="term" value="F:monooxygenase activity"/>
    <property type="evidence" value="ECO:0007669"/>
    <property type="project" value="UniProtKB-KW"/>
</dbReference>
<dbReference type="EMBL" id="JAQOWY010000293">
    <property type="protein sequence ID" value="KAK1844893.1"/>
    <property type="molecule type" value="Genomic_DNA"/>
</dbReference>
<dbReference type="Proteomes" id="UP001243330">
    <property type="component" value="Unassembled WGS sequence"/>
</dbReference>
<keyword evidence="4" id="KW-0560">Oxidoreductase</keyword>
<dbReference type="SUPFAM" id="SSF54373">
    <property type="entry name" value="FAD-linked reductases, C-terminal domain"/>
    <property type="match status" value="1"/>
</dbReference>
<organism evidence="7 8">
    <name type="scientific">Colletotrichum chrysophilum</name>
    <dbReference type="NCBI Taxonomy" id="1836956"/>
    <lineage>
        <taxon>Eukaryota</taxon>
        <taxon>Fungi</taxon>
        <taxon>Dikarya</taxon>
        <taxon>Ascomycota</taxon>
        <taxon>Pezizomycotina</taxon>
        <taxon>Sordariomycetes</taxon>
        <taxon>Hypocreomycetidae</taxon>
        <taxon>Glomerellales</taxon>
        <taxon>Glomerellaceae</taxon>
        <taxon>Colletotrichum</taxon>
        <taxon>Colletotrichum gloeosporioides species complex</taxon>
    </lineage>
</organism>
<comment type="similarity">
    <text evidence="1">Belongs to the paxM FAD-dependent monooxygenase family.</text>
</comment>
<dbReference type="PANTHER" id="PTHR13789">
    <property type="entry name" value="MONOOXYGENASE"/>
    <property type="match status" value="1"/>
</dbReference>
<evidence type="ECO:0000256" key="5">
    <source>
        <dbReference type="ARBA" id="ARBA00023033"/>
    </source>
</evidence>
<name>A0AAD9EE44_9PEZI</name>
<keyword evidence="2" id="KW-0285">Flavoprotein</keyword>
<gene>
    <name evidence="7" type="ORF">CCHR01_12456</name>
</gene>
<comment type="caution">
    <text evidence="7">The sequence shown here is derived from an EMBL/GenBank/DDBJ whole genome shotgun (WGS) entry which is preliminary data.</text>
</comment>
<accession>A0AAD9EE44</accession>
<reference evidence="7" key="1">
    <citation type="submission" date="2023-01" db="EMBL/GenBank/DDBJ databases">
        <title>Colletotrichum chrysophilum M932 genome sequence.</title>
        <authorList>
            <person name="Baroncelli R."/>
        </authorList>
    </citation>
    <scope>NUCLEOTIDE SEQUENCE</scope>
    <source>
        <strain evidence="7">M932</strain>
    </source>
</reference>
<evidence type="ECO:0000256" key="3">
    <source>
        <dbReference type="ARBA" id="ARBA00022827"/>
    </source>
</evidence>
<evidence type="ECO:0000313" key="8">
    <source>
        <dbReference type="Proteomes" id="UP001243330"/>
    </source>
</evidence>
<proteinExistence type="inferred from homology"/>
<sequence length="423" mass="47346">MPINIIVVGAGIGGLACAISLTRQGHHVELFEQSTFLNEIGAAIHLPPNGSRVLKGWGCDFDDLNYVYCNSITTYDKSGNFRFVAIATKDMHQKLNIRDEWLLTHRVDLHNTLRKIADTEPYGQNLNINLHSRVVWADSENAEILLEDGTRYRADLLIGADGVHSKVVSAVTLEQPKRKSTGQNTFRFLVSMDKINASPLARPFFEDLGLDDQHVFLGADRRLVVYPCRSKTLLNVVAIHPAENDSLETESSWLSGGNMEDLLHTYRDFGPELIEMCRLGEDLKLWSLATREPPKTFYRGKTVLVGDAAHPMLPHQGQGGAQALEDGAALGALLPYDTLSSQVNRRLQLFNKVRYARTITVMVMSSTSDDRRAEKMPELQRYVPDARLPKNMFEYTWSSYATLEARRALEEDLGASFGPSARL</sequence>
<dbReference type="SUPFAM" id="SSF51905">
    <property type="entry name" value="FAD/NAD(P)-binding domain"/>
    <property type="match status" value="1"/>
</dbReference>
<keyword evidence="5 7" id="KW-0503">Monooxygenase</keyword>
<evidence type="ECO:0000256" key="4">
    <source>
        <dbReference type="ARBA" id="ARBA00023002"/>
    </source>
</evidence>
<evidence type="ECO:0000313" key="7">
    <source>
        <dbReference type="EMBL" id="KAK1844893.1"/>
    </source>
</evidence>
<protein>
    <submittedName>
        <fullName evidence="7">Monooxygenase</fullName>
    </submittedName>
</protein>
<evidence type="ECO:0000259" key="6">
    <source>
        <dbReference type="Pfam" id="PF01494"/>
    </source>
</evidence>
<evidence type="ECO:0000256" key="2">
    <source>
        <dbReference type="ARBA" id="ARBA00022630"/>
    </source>
</evidence>
<keyword evidence="3" id="KW-0274">FAD</keyword>